<reference evidence="1 2" key="1">
    <citation type="submission" date="2014-09" db="EMBL/GenBank/DDBJ databases">
        <title>Genome sequences of Lysobacter dokdonensis DS-58.</title>
        <authorList>
            <person name="Kim J.F."/>
            <person name="Kwak M.-J."/>
        </authorList>
    </citation>
    <scope>NUCLEOTIDE SEQUENCE [LARGE SCALE GENOMIC DNA]</scope>
    <source>
        <strain evidence="1 2">DS-58</strain>
    </source>
</reference>
<keyword evidence="2" id="KW-1185">Reference proteome</keyword>
<sequence length="46" mass="5029">MDKGESRYAAVTCTTYRIEAERLSGKPMVRLQAASHDAFMHVASAA</sequence>
<comment type="caution">
    <text evidence="1">The sequence shown here is derived from an EMBL/GenBank/DDBJ whole genome shotgun (WGS) entry which is preliminary data.</text>
</comment>
<evidence type="ECO:0000313" key="1">
    <source>
        <dbReference type="EMBL" id="KGQ17831.1"/>
    </source>
</evidence>
<dbReference type="Proteomes" id="UP000030518">
    <property type="component" value="Unassembled WGS sequence"/>
</dbReference>
<name>A0A0A2WCM7_9GAMM</name>
<dbReference type="AlphaFoldDB" id="A0A0A2WCM7"/>
<dbReference type="EMBL" id="JRKJ01000024">
    <property type="protein sequence ID" value="KGQ17831.1"/>
    <property type="molecule type" value="Genomic_DNA"/>
</dbReference>
<accession>A0A0A2WCM7</accession>
<protein>
    <submittedName>
        <fullName evidence="1">Uncharacterized protein</fullName>
    </submittedName>
</protein>
<gene>
    <name evidence="1" type="ORF">LF41_1906</name>
</gene>
<organism evidence="1 2">
    <name type="scientific">Lysobacter dokdonensis DS-58</name>
    <dbReference type="NCBI Taxonomy" id="1300345"/>
    <lineage>
        <taxon>Bacteria</taxon>
        <taxon>Pseudomonadati</taxon>
        <taxon>Pseudomonadota</taxon>
        <taxon>Gammaproteobacteria</taxon>
        <taxon>Lysobacterales</taxon>
        <taxon>Lysobacteraceae</taxon>
        <taxon>Noviluteimonas</taxon>
    </lineage>
</organism>
<proteinExistence type="predicted"/>
<evidence type="ECO:0000313" key="2">
    <source>
        <dbReference type="Proteomes" id="UP000030518"/>
    </source>
</evidence>
<dbReference type="STRING" id="1300345.LF41_1906"/>